<dbReference type="SMART" id="SM00028">
    <property type="entry name" value="TPR"/>
    <property type="match status" value="7"/>
</dbReference>
<dbReference type="PANTHER" id="PTHR12788:SF10">
    <property type="entry name" value="PROTEIN-TYROSINE SULFOTRANSFERASE"/>
    <property type="match status" value="1"/>
</dbReference>
<evidence type="ECO:0000256" key="2">
    <source>
        <dbReference type="PROSITE-ProRule" id="PRU00339"/>
    </source>
</evidence>
<dbReference type="Pfam" id="PF13432">
    <property type="entry name" value="TPR_16"/>
    <property type="match status" value="1"/>
</dbReference>
<dbReference type="Proteomes" id="UP000005555">
    <property type="component" value="Unassembled WGS sequence"/>
</dbReference>
<accession>Q1YR39</accession>
<evidence type="ECO:0000313" key="3">
    <source>
        <dbReference type="EMBL" id="EAS46769.1"/>
    </source>
</evidence>
<dbReference type="InterPro" id="IPR026634">
    <property type="entry name" value="TPST-like"/>
</dbReference>
<feature type="repeat" description="TPR" evidence="2">
    <location>
        <begin position="71"/>
        <end position="104"/>
    </location>
</feature>
<dbReference type="PANTHER" id="PTHR12788">
    <property type="entry name" value="PROTEIN-TYROSINE SULFOTRANSFERASE 2"/>
    <property type="match status" value="1"/>
</dbReference>
<keyword evidence="1" id="KW-0808">Transferase</keyword>
<dbReference type="GO" id="GO:0008476">
    <property type="term" value="F:protein-tyrosine sulfotransferase activity"/>
    <property type="evidence" value="ECO:0007669"/>
    <property type="project" value="InterPro"/>
</dbReference>
<evidence type="ECO:0000256" key="1">
    <source>
        <dbReference type="ARBA" id="ARBA00022679"/>
    </source>
</evidence>
<dbReference type="Gene3D" id="1.25.40.10">
    <property type="entry name" value="Tetratricopeptide repeat domain"/>
    <property type="match status" value="2"/>
</dbReference>
<keyword evidence="2" id="KW-0802">TPR repeat</keyword>
<dbReference type="eggNOG" id="COG0457">
    <property type="taxonomic scope" value="Bacteria"/>
</dbReference>
<dbReference type="PROSITE" id="PS50005">
    <property type="entry name" value="TPR"/>
    <property type="match status" value="3"/>
</dbReference>
<protein>
    <submittedName>
        <fullName evidence="3">TPR domain protein</fullName>
    </submittedName>
</protein>
<dbReference type="SUPFAM" id="SSF48452">
    <property type="entry name" value="TPR-like"/>
    <property type="match status" value="2"/>
</dbReference>
<dbReference type="AlphaFoldDB" id="Q1YR39"/>
<gene>
    <name evidence="3" type="ORF">GB2207_03994</name>
</gene>
<dbReference type="SUPFAM" id="SSF52540">
    <property type="entry name" value="P-loop containing nucleoside triphosphate hydrolases"/>
    <property type="match status" value="1"/>
</dbReference>
<proteinExistence type="predicted"/>
<dbReference type="Gene3D" id="3.40.50.300">
    <property type="entry name" value="P-loop containing nucleotide triphosphate hydrolases"/>
    <property type="match status" value="1"/>
</dbReference>
<dbReference type="Pfam" id="PF13469">
    <property type="entry name" value="Sulfotransfer_3"/>
    <property type="match status" value="1"/>
</dbReference>
<dbReference type="InterPro" id="IPR027417">
    <property type="entry name" value="P-loop_NTPase"/>
</dbReference>
<feature type="repeat" description="TPR" evidence="2">
    <location>
        <begin position="243"/>
        <end position="276"/>
    </location>
</feature>
<feature type="repeat" description="TPR" evidence="2">
    <location>
        <begin position="209"/>
        <end position="242"/>
    </location>
</feature>
<keyword evidence="4" id="KW-1185">Reference proteome</keyword>
<dbReference type="HOGENOM" id="CLU_017034_1_0_6"/>
<dbReference type="OrthoDB" id="9815894at2"/>
<sequence length="678" mass="77044">MDPQQQFFKALAALREGDLEGCESICQRLLAVNPREVNTLRLQAQVWQNRGELARAEAGFQTVLSIANDFAHAWADLGKVQLSLEKYPLAEQSLRRALQLNSSLKAANKLLAEVLKQQGKTTQSAAVDWVNQQHQVLKEKVIEAYRLSTDAREERGSERAEALCKEVLEADPEQVGAKEFLINRALESGRARWAEELARSLVRKMPEQAKWWLKLSSALARQDQLVEAQEAVQRVLDIEPHLEEAQMLLGSIFLRDNRFADALGQYDAVLRQSPDNISALAQKGSALKTLGRQDESIQCLRRCMELDSSFGEAAWSLSNLKTYRFSDSEVASMEALLAFDKKREDKKLGDKKPGNRPLKDKDVVHFNYALGKAYEHRQQWNGAFNAYQTANRVKQKSAVWSADDFSAQVDQIIATFTPQLLQQHSNDGLDDSSAIFVLGLPRSGSTLQEQILASHSQVEGTRELPYIPWLAQRLNRKPNPMCRDNYPLGAAQLKAEQWPLLAEQFLAQAQRHRQTDAPFFIDKLPNNFLYVGLILLAMPNAKIINTVRNPIDNCFGCFKQLWAEGQNFTYDLVDLGRYYRDYHRLMVHWQTVFGEKIYSVNYEAVVADLETNVEALLDYCGLPMEEQCLRFHETERAVNTASSEQVRQPIYTSAVAYWKHFEEHLQPLKDALGDLAET</sequence>
<name>Q1YR39_9GAMM</name>
<dbReference type="InterPro" id="IPR019734">
    <property type="entry name" value="TPR_rpt"/>
</dbReference>
<dbReference type="STRING" id="314287.GB2207_03994"/>
<reference evidence="3 4" key="1">
    <citation type="submission" date="2006-03" db="EMBL/GenBank/DDBJ databases">
        <authorList>
            <person name="Giovannoni S.J."/>
            <person name="Cho J.-C."/>
            <person name="Ferriera S."/>
            <person name="Johnson J."/>
            <person name="Kravitz S."/>
            <person name="Halpern A."/>
            <person name="Remington K."/>
            <person name="Beeson K."/>
            <person name="Tran B."/>
            <person name="Rogers Y.-H."/>
            <person name="Friedman R."/>
            <person name="Venter J.C."/>
        </authorList>
    </citation>
    <scope>NUCLEOTIDE SEQUENCE [LARGE SCALE GENOMIC DNA]</scope>
    <source>
        <strain evidence="3 4">HTCC2207</strain>
    </source>
</reference>
<evidence type="ECO:0000313" key="4">
    <source>
        <dbReference type="Proteomes" id="UP000005555"/>
    </source>
</evidence>
<dbReference type="Pfam" id="PF13181">
    <property type="entry name" value="TPR_8"/>
    <property type="match status" value="2"/>
</dbReference>
<dbReference type="InterPro" id="IPR011990">
    <property type="entry name" value="TPR-like_helical_dom_sf"/>
</dbReference>
<organism evidence="3 4">
    <name type="scientific">gamma proteobacterium HTCC2207</name>
    <dbReference type="NCBI Taxonomy" id="314287"/>
    <lineage>
        <taxon>Bacteria</taxon>
        <taxon>Pseudomonadati</taxon>
        <taxon>Pseudomonadota</taxon>
        <taxon>Gammaproteobacteria</taxon>
        <taxon>Cellvibrionales</taxon>
        <taxon>Porticoccaceae</taxon>
        <taxon>SAR92 clade</taxon>
    </lineage>
</organism>
<dbReference type="EMBL" id="AAPI01000005">
    <property type="protein sequence ID" value="EAS46769.1"/>
    <property type="molecule type" value="Genomic_DNA"/>
</dbReference>
<comment type="caution">
    <text evidence="3">The sequence shown here is derived from an EMBL/GenBank/DDBJ whole genome shotgun (WGS) entry which is preliminary data.</text>
</comment>